<keyword evidence="2" id="KW-1185">Reference proteome</keyword>
<dbReference type="Proteomes" id="UP000439903">
    <property type="component" value="Unassembled WGS sequence"/>
</dbReference>
<proteinExistence type="predicted"/>
<dbReference type="AlphaFoldDB" id="A0A8H3XAD7"/>
<organism evidence="1 2">
    <name type="scientific">Gigaspora margarita</name>
    <dbReference type="NCBI Taxonomy" id="4874"/>
    <lineage>
        <taxon>Eukaryota</taxon>
        <taxon>Fungi</taxon>
        <taxon>Fungi incertae sedis</taxon>
        <taxon>Mucoromycota</taxon>
        <taxon>Glomeromycotina</taxon>
        <taxon>Glomeromycetes</taxon>
        <taxon>Diversisporales</taxon>
        <taxon>Gigasporaceae</taxon>
        <taxon>Gigaspora</taxon>
    </lineage>
</organism>
<protein>
    <submittedName>
        <fullName evidence="1">Zinc finger bed domain-containing protein 1-like</fullName>
    </submittedName>
</protein>
<evidence type="ECO:0000313" key="2">
    <source>
        <dbReference type="Proteomes" id="UP000439903"/>
    </source>
</evidence>
<comment type="caution">
    <text evidence="1">The sequence shown here is derived from an EMBL/GenBank/DDBJ whole genome shotgun (WGS) entry which is preliminary data.</text>
</comment>
<dbReference type="OrthoDB" id="2445189at2759"/>
<accession>A0A8H3XAD7</accession>
<sequence>MEYTANNKHIEYATNNSDEISNDLVVEKHKGASCKYCSLKWSRGRAYEMKSHLAIKCKGKVPKEIQIKVLKILQSESESTTPKKRKYPQLSVDIVQCKKICISNSYDSKFFL</sequence>
<name>A0A8H3XAD7_GIGMA</name>
<evidence type="ECO:0000313" key="1">
    <source>
        <dbReference type="EMBL" id="KAF0437093.1"/>
    </source>
</evidence>
<reference evidence="1 2" key="1">
    <citation type="journal article" date="2019" name="Environ. Microbiol.">
        <title>At the nexus of three kingdoms: the genome of the mycorrhizal fungus Gigaspora margarita provides insights into plant, endobacterial and fungal interactions.</title>
        <authorList>
            <person name="Venice F."/>
            <person name="Ghignone S."/>
            <person name="Salvioli di Fossalunga A."/>
            <person name="Amselem J."/>
            <person name="Novero M."/>
            <person name="Xianan X."/>
            <person name="Sedzielewska Toro K."/>
            <person name="Morin E."/>
            <person name="Lipzen A."/>
            <person name="Grigoriev I.V."/>
            <person name="Henrissat B."/>
            <person name="Martin F.M."/>
            <person name="Bonfante P."/>
        </authorList>
    </citation>
    <scope>NUCLEOTIDE SEQUENCE [LARGE SCALE GENOMIC DNA]</scope>
    <source>
        <strain evidence="1 2">BEG34</strain>
    </source>
</reference>
<gene>
    <name evidence="1" type="ORF">F8M41_004485</name>
</gene>
<dbReference type="EMBL" id="WTPW01001409">
    <property type="protein sequence ID" value="KAF0437093.1"/>
    <property type="molecule type" value="Genomic_DNA"/>
</dbReference>